<comment type="caution">
    <text evidence="1">The sequence shown here is derived from an EMBL/GenBank/DDBJ whole genome shotgun (WGS) entry which is preliminary data.</text>
</comment>
<dbReference type="EMBL" id="CM040982">
    <property type="protein sequence ID" value="MCJ8734965.1"/>
    <property type="molecule type" value="Genomic_DNA"/>
</dbReference>
<evidence type="ECO:0000313" key="1">
    <source>
        <dbReference type="EMBL" id="MCJ8734965.1"/>
    </source>
</evidence>
<sequence>MWENAKGVEFGFSTLPALQCGSQSSHRKCALSHSSALCSSPTFHQSAWNLKLQEAASFPAPMEGDGMDKLERMASVCEFDPITGNIPATKVEISVSCRYVKP</sequence>
<protein>
    <submittedName>
        <fullName evidence="1">Uncharacterized protein</fullName>
    </submittedName>
</protein>
<reference evidence="1" key="1">
    <citation type="submission" date="2020-02" db="EMBL/GenBank/DDBJ databases">
        <title>Genome sequencing of the panga catfish, Pangasius djambal.</title>
        <authorList>
            <person name="Wen M."/>
            <person name="Zahm M."/>
            <person name="Roques C."/>
            <person name="Cabau C."/>
            <person name="Klopp C."/>
            <person name="Donnadieu C."/>
            <person name="Jouanno E."/>
            <person name="Avarre J.-C."/>
            <person name="Campet M."/>
            <person name="Ha T."/>
            <person name="Dugue R."/>
            <person name="Lampietro C."/>
            <person name="Louis A."/>
            <person name="Herpin A."/>
            <person name="Echchiki A."/>
            <person name="Berthelot C."/>
            <person name="Parey E."/>
            <person name="Roest-Crollius H."/>
            <person name="Braasch I."/>
            <person name="Postlethwait J.H."/>
            <person name="Bobe J."/>
            <person name="Montfort J."/>
            <person name="Bouchez O."/>
            <person name="Begum T."/>
            <person name="Schartl M."/>
            <person name="Gustiano R."/>
            <person name="Guiguen Y."/>
        </authorList>
    </citation>
    <scope>NUCLEOTIDE SEQUENCE</scope>
    <source>
        <strain evidence="1">Pdj_M5554</strain>
    </source>
</reference>
<dbReference type="Proteomes" id="UP000830395">
    <property type="component" value="Chromosome 8"/>
</dbReference>
<organism evidence="1 2">
    <name type="scientific">Pangasius djambal</name>
    <dbReference type="NCBI Taxonomy" id="1691987"/>
    <lineage>
        <taxon>Eukaryota</taxon>
        <taxon>Metazoa</taxon>
        <taxon>Chordata</taxon>
        <taxon>Craniata</taxon>
        <taxon>Vertebrata</taxon>
        <taxon>Euteleostomi</taxon>
        <taxon>Actinopterygii</taxon>
        <taxon>Neopterygii</taxon>
        <taxon>Teleostei</taxon>
        <taxon>Ostariophysi</taxon>
        <taxon>Siluriformes</taxon>
        <taxon>Pangasiidae</taxon>
        <taxon>Pangasius</taxon>
    </lineage>
</organism>
<proteinExistence type="predicted"/>
<keyword evidence="2" id="KW-1185">Reference proteome</keyword>
<gene>
    <name evidence="1" type="ORF">PDJAM_G00241290</name>
</gene>
<accession>A0ACC5YGR8</accession>
<evidence type="ECO:0000313" key="2">
    <source>
        <dbReference type="Proteomes" id="UP000830395"/>
    </source>
</evidence>
<name>A0ACC5YGR8_9TELE</name>